<evidence type="ECO:0000313" key="5">
    <source>
        <dbReference type="Proteomes" id="UP000503349"/>
    </source>
</evidence>
<feature type="compositionally biased region" description="Polar residues" evidence="2">
    <location>
        <begin position="844"/>
        <end position="853"/>
    </location>
</feature>
<dbReference type="PANTHER" id="PTHR18839">
    <property type="entry name" value="MITOTIC INTERACTOR AND SUBSTRATE OF PLK1 MISP FAMILY MEMBER"/>
    <property type="match status" value="1"/>
</dbReference>
<organism evidence="4 5">
    <name type="scientific">Channa argus</name>
    <name type="common">Northern snakehead</name>
    <name type="synonym">Ophicephalus argus</name>
    <dbReference type="NCBI Taxonomy" id="215402"/>
    <lineage>
        <taxon>Eukaryota</taxon>
        <taxon>Metazoa</taxon>
        <taxon>Chordata</taxon>
        <taxon>Craniata</taxon>
        <taxon>Vertebrata</taxon>
        <taxon>Euteleostomi</taxon>
        <taxon>Actinopterygii</taxon>
        <taxon>Neopterygii</taxon>
        <taxon>Teleostei</taxon>
        <taxon>Neoteleostei</taxon>
        <taxon>Acanthomorphata</taxon>
        <taxon>Anabantaria</taxon>
        <taxon>Anabantiformes</taxon>
        <taxon>Channoidei</taxon>
        <taxon>Channidae</taxon>
        <taxon>Channa</taxon>
    </lineage>
</organism>
<feature type="compositionally biased region" description="Acidic residues" evidence="2">
    <location>
        <begin position="200"/>
        <end position="213"/>
    </location>
</feature>
<feature type="region of interest" description="Disordered" evidence="2">
    <location>
        <begin position="107"/>
        <end position="138"/>
    </location>
</feature>
<feature type="compositionally biased region" description="Polar residues" evidence="2">
    <location>
        <begin position="273"/>
        <end position="292"/>
    </location>
</feature>
<keyword evidence="1" id="KW-0175">Coiled coil</keyword>
<dbReference type="AlphaFoldDB" id="A0A6G1PBG0"/>
<reference evidence="5" key="2">
    <citation type="submission" date="2019-02" db="EMBL/GenBank/DDBJ databases">
        <title>Opniocepnalus argus Var Kimnra genome.</title>
        <authorList>
            <person name="Zhou C."/>
            <person name="Xiao S."/>
        </authorList>
    </citation>
    <scope>NUCLEOTIDE SEQUENCE [LARGE SCALE GENOMIC DNA]</scope>
</reference>
<name>A0A6G1PBG0_CHAAH</name>
<protein>
    <recommendedName>
        <fullName evidence="3">A-kinase anchor protein 2 C-terminal domain-containing protein</fullName>
    </recommendedName>
</protein>
<feature type="compositionally biased region" description="Polar residues" evidence="2">
    <location>
        <begin position="789"/>
        <end position="798"/>
    </location>
</feature>
<evidence type="ECO:0000259" key="3">
    <source>
        <dbReference type="Pfam" id="PF15304"/>
    </source>
</evidence>
<dbReference type="Proteomes" id="UP000503349">
    <property type="component" value="Chromosome 3"/>
</dbReference>
<feature type="compositionally biased region" description="Basic and acidic residues" evidence="2">
    <location>
        <begin position="718"/>
        <end position="732"/>
    </location>
</feature>
<dbReference type="PANTHER" id="PTHR18839:SF0">
    <property type="entry name" value="MITOTIC INTERACTOR AND SUBSTRATE OF PLK1 ISOFORM X1-RELATED"/>
    <property type="match status" value="1"/>
</dbReference>
<keyword evidence="5" id="KW-1185">Reference proteome</keyword>
<dbReference type="InterPro" id="IPR029304">
    <property type="entry name" value="AKAP2_C"/>
</dbReference>
<dbReference type="InterPro" id="IPR042779">
    <property type="entry name" value="MISP/MISP3-like"/>
</dbReference>
<dbReference type="EMBL" id="CM015714">
    <property type="protein sequence ID" value="KAF3687539.1"/>
    <property type="molecule type" value="Genomic_DNA"/>
</dbReference>
<feature type="compositionally biased region" description="Polar residues" evidence="2">
    <location>
        <begin position="13"/>
        <end position="38"/>
    </location>
</feature>
<feature type="compositionally biased region" description="Basic and acidic residues" evidence="2">
    <location>
        <begin position="119"/>
        <end position="132"/>
    </location>
</feature>
<evidence type="ECO:0000313" key="4">
    <source>
        <dbReference type="EMBL" id="KAF3687539.1"/>
    </source>
</evidence>
<accession>A0A6G1PBG0</accession>
<feature type="region of interest" description="Disordered" evidence="2">
    <location>
        <begin position="1"/>
        <end position="49"/>
    </location>
</feature>
<gene>
    <name evidence="4" type="ORF">EXN66_Car003211</name>
</gene>
<evidence type="ECO:0000256" key="2">
    <source>
        <dbReference type="SAM" id="MobiDB-lite"/>
    </source>
</evidence>
<feature type="region of interest" description="Disordered" evidence="2">
    <location>
        <begin position="364"/>
        <end position="397"/>
    </location>
</feature>
<feature type="region of interest" description="Disordered" evidence="2">
    <location>
        <begin position="759"/>
        <end position="877"/>
    </location>
</feature>
<feature type="compositionally biased region" description="Basic and acidic residues" evidence="2">
    <location>
        <begin position="374"/>
        <end position="390"/>
    </location>
</feature>
<reference evidence="4 5" key="1">
    <citation type="submission" date="2019-02" db="EMBL/GenBank/DDBJ databases">
        <title>Opniocepnalus argus genome.</title>
        <authorList>
            <person name="Zhou C."/>
            <person name="Xiao S."/>
        </authorList>
    </citation>
    <scope>NUCLEOTIDE SEQUENCE [LARGE SCALE GENOMIC DNA]</scope>
    <source>
        <strain evidence="4">OARG1902GOOAL</strain>
        <tissue evidence="4">Muscle</tissue>
    </source>
</reference>
<feature type="compositionally biased region" description="Polar residues" evidence="2">
    <location>
        <begin position="637"/>
        <end position="652"/>
    </location>
</feature>
<dbReference type="Pfam" id="PF15304">
    <property type="entry name" value="AKAP2_C"/>
    <property type="match status" value="1"/>
</dbReference>
<feature type="region of interest" description="Disordered" evidence="2">
    <location>
        <begin position="484"/>
        <end position="505"/>
    </location>
</feature>
<proteinExistence type="predicted"/>
<evidence type="ECO:0000256" key="1">
    <source>
        <dbReference type="ARBA" id="ARBA00023054"/>
    </source>
</evidence>
<feature type="region of interest" description="Disordered" evidence="2">
    <location>
        <begin position="152"/>
        <end position="300"/>
    </location>
</feature>
<feature type="region of interest" description="Disordered" evidence="2">
    <location>
        <begin position="637"/>
        <end position="657"/>
    </location>
</feature>
<sequence>MATKPAAWHGQGPVNSLNNESWAQGEISVTISHDSPLQNKKAPRAEPEEDIEILEPRPQHKALQEKQTFRRIEIPDGTKLENQESTRISLYIPRETQDIVTELEQVPNKVSETLEPQEETEKSVAQSKEEVFPHPPSILLGSLEKEAFSSLEGEVGEGISDAEIISDSTEDLMSPDSHRSQKGLQTALLIESAGRMLDSTSEEMTEDNMTAEESDTHLHFSPDGCRNSKAENYASGAAHHSPSDSNSSGDGYTMHSLPFAGESEEEEEVNIVVKSQEQWASTDVVPTQSDPASSLPVVPTTNQQEELLIQSQREPALRGRNQEAAQQVHSQLSTTVSIEVSNQGGALSQGCGCVVAQRESYTRAGDCSEAESEQTSRGEGRKESVFEKSKVNGQEQARGRLSYSKTFQTQELQTEEYICGVSLTHNRCKMETDSCDDSQSDSGVSADFSPCSTLEGNTTISVGTSTSSVPNETPIEKEIRRAVEREHSLRRSRGLPNPSKSPEYVDIPVKKTDLCQSFTAKSEKYHSKDRQFAGKKMQHEIHQETQREQDLVKIGKVPGFYDKGTVRQLKDRKQIFEAFLQLNDSTLTVSTRSKAPSWSSASDISGLENHEYTSLQPSTIGCSYGERRQSIDLLSPTQSHNSVKLGSSTDVTPQGPGFSEATNCQVIILENNLSIPALKLYHTKQQANPVTVVDSGCPHLSSPRSGGQGGTTRKKKQEKVADDGRKDEEVSKDNPFFKLRSSTNLVKLEQDIKEAQEREKELRKQRISLYGDTGGPREGGEVRPASVEGKNSTWSPPSENGLPVPDLPGSLSSMSGTGPSAACQSLGKLGMWPPAQAEKEKITQSEVLQSPRTPRQKTPLIQRWESGLVNGHKAEDD</sequence>
<feature type="domain" description="A-kinase anchor protein 2 C-terminal" evidence="3">
    <location>
        <begin position="733"/>
        <end position="868"/>
    </location>
</feature>
<feature type="region of interest" description="Disordered" evidence="2">
    <location>
        <begin position="692"/>
        <end position="735"/>
    </location>
</feature>